<evidence type="ECO:0000313" key="2">
    <source>
        <dbReference type="EMBL" id="MVQ32074.1"/>
    </source>
</evidence>
<protein>
    <submittedName>
        <fullName evidence="2">Uncharacterized protein</fullName>
    </submittedName>
</protein>
<keyword evidence="3" id="KW-1185">Reference proteome</keyword>
<reference evidence="2 3" key="1">
    <citation type="submission" date="2019-12" db="EMBL/GenBank/DDBJ databases">
        <authorList>
            <person name="Huq M.A."/>
        </authorList>
    </citation>
    <scope>NUCLEOTIDE SEQUENCE [LARGE SCALE GENOMIC DNA]</scope>
    <source>
        <strain evidence="2 3">MAH-25</strain>
    </source>
</reference>
<dbReference type="RefSeq" id="WP_157400066.1">
    <property type="nucleotide sequence ID" value="NZ_WSEL01000009.1"/>
</dbReference>
<comment type="caution">
    <text evidence="2">The sequence shown here is derived from an EMBL/GenBank/DDBJ whole genome shotgun (WGS) entry which is preliminary data.</text>
</comment>
<dbReference type="AlphaFoldDB" id="A0A6N8IYL3"/>
<organism evidence="2 3">
    <name type="scientific">Ramlibacter pinisoli</name>
    <dbReference type="NCBI Taxonomy" id="2682844"/>
    <lineage>
        <taxon>Bacteria</taxon>
        <taxon>Pseudomonadati</taxon>
        <taxon>Pseudomonadota</taxon>
        <taxon>Betaproteobacteria</taxon>
        <taxon>Burkholderiales</taxon>
        <taxon>Comamonadaceae</taxon>
        <taxon>Ramlibacter</taxon>
    </lineage>
</organism>
<sequence>MRINDIAAMLQAAIDPIGVAWRAASWSALLAVGPACVPASVDIYSSMTQQVSVTPVGASSGRAGRNCAVGAPQPKQVRNGSIDPPGSNLVRTRSASSREMRM</sequence>
<accession>A0A6N8IYL3</accession>
<proteinExistence type="predicted"/>
<dbReference type="EMBL" id="WSEL01000009">
    <property type="protein sequence ID" value="MVQ32074.1"/>
    <property type="molecule type" value="Genomic_DNA"/>
</dbReference>
<name>A0A6N8IYL3_9BURK</name>
<feature type="region of interest" description="Disordered" evidence="1">
    <location>
        <begin position="56"/>
        <end position="102"/>
    </location>
</feature>
<evidence type="ECO:0000313" key="3">
    <source>
        <dbReference type="Proteomes" id="UP000469385"/>
    </source>
</evidence>
<dbReference type="Proteomes" id="UP000469385">
    <property type="component" value="Unassembled WGS sequence"/>
</dbReference>
<gene>
    <name evidence="2" type="ORF">GON04_21620</name>
</gene>
<evidence type="ECO:0000256" key="1">
    <source>
        <dbReference type="SAM" id="MobiDB-lite"/>
    </source>
</evidence>